<accession>A0A371EZ91</accession>
<sequence>MDVTWHHLRYSNFTDKFQLLQRKNQEPTSKAPIVHILYHPLSGQCAQVNDKNELEVGSCESKNRWVHGGNGTQILLHGTKKCLIAAGEGLPVALSDDCKSKNSSWKHVSLSKLHLATMDQHENQLCLQKDSNSSSIVTSKCICVKDDSLCLDDPQSQWFQFVATNV</sequence>
<dbReference type="PANTHER" id="PTHR31263">
    <property type="entry name" value="CELLULASE FAMILY PROTEIN (AFU_ORTHOLOGUE AFUA_5G14560)"/>
    <property type="match status" value="1"/>
</dbReference>
<dbReference type="AlphaFoldDB" id="A0A371EZ91"/>
<reference evidence="1" key="1">
    <citation type="submission" date="2018-05" db="EMBL/GenBank/DDBJ databases">
        <title>Draft genome of Mucuna pruriens seed.</title>
        <authorList>
            <person name="Nnadi N.E."/>
            <person name="Vos R."/>
            <person name="Hasami M.H."/>
            <person name="Devisetty U.K."/>
            <person name="Aguiy J.C."/>
        </authorList>
    </citation>
    <scope>NUCLEOTIDE SEQUENCE [LARGE SCALE GENOMIC DNA]</scope>
    <source>
        <strain evidence="1">JCA_2017</strain>
    </source>
</reference>
<dbReference type="SUPFAM" id="SSF50370">
    <property type="entry name" value="Ricin B-like lectins"/>
    <property type="match status" value="1"/>
</dbReference>
<evidence type="ECO:0008006" key="3">
    <source>
        <dbReference type="Google" id="ProtNLM"/>
    </source>
</evidence>
<comment type="caution">
    <text evidence="1">The sequence shown here is derived from an EMBL/GenBank/DDBJ whole genome shotgun (WGS) entry which is preliminary data.</text>
</comment>
<feature type="non-terminal residue" evidence="1">
    <location>
        <position position="1"/>
    </location>
</feature>
<protein>
    <recommendedName>
        <fullName evidence="3">Ricin B lectin domain-containing protein</fullName>
    </recommendedName>
</protein>
<dbReference type="EMBL" id="QJKJ01011377">
    <property type="protein sequence ID" value="RDX71319.1"/>
    <property type="molecule type" value="Genomic_DNA"/>
</dbReference>
<dbReference type="PANTHER" id="PTHR31263:SF50">
    <property type="entry name" value="HYDROLYZING O-GLYCOSYL COMPOUNDS HYDROLASE"/>
    <property type="match status" value="1"/>
</dbReference>
<name>A0A371EZ91_MUCPR</name>
<dbReference type="STRING" id="157652.A0A371EZ91"/>
<dbReference type="Proteomes" id="UP000257109">
    <property type="component" value="Unassembled WGS sequence"/>
</dbReference>
<dbReference type="InterPro" id="IPR035992">
    <property type="entry name" value="Ricin_B-like_lectins"/>
</dbReference>
<evidence type="ECO:0000313" key="2">
    <source>
        <dbReference type="Proteomes" id="UP000257109"/>
    </source>
</evidence>
<organism evidence="1 2">
    <name type="scientific">Mucuna pruriens</name>
    <name type="common">Velvet bean</name>
    <name type="synonym">Dolichos pruriens</name>
    <dbReference type="NCBI Taxonomy" id="157652"/>
    <lineage>
        <taxon>Eukaryota</taxon>
        <taxon>Viridiplantae</taxon>
        <taxon>Streptophyta</taxon>
        <taxon>Embryophyta</taxon>
        <taxon>Tracheophyta</taxon>
        <taxon>Spermatophyta</taxon>
        <taxon>Magnoliopsida</taxon>
        <taxon>eudicotyledons</taxon>
        <taxon>Gunneridae</taxon>
        <taxon>Pentapetalae</taxon>
        <taxon>rosids</taxon>
        <taxon>fabids</taxon>
        <taxon>Fabales</taxon>
        <taxon>Fabaceae</taxon>
        <taxon>Papilionoideae</taxon>
        <taxon>50 kb inversion clade</taxon>
        <taxon>NPAAA clade</taxon>
        <taxon>indigoferoid/millettioid clade</taxon>
        <taxon>Phaseoleae</taxon>
        <taxon>Mucuna</taxon>
    </lineage>
</organism>
<gene>
    <name evidence="1" type="ORF">CR513_49352</name>
</gene>
<proteinExistence type="predicted"/>
<dbReference type="OrthoDB" id="442731at2759"/>
<keyword evidence="2" id="KW-1185">Reference proteome</keyword>
<evidence type="ECO:0000313" key="1">
    <source>
        <dbReference type="EMBL" id="RDX71319.1"/>
    </source>
</evidence>